<reference evidence="2 3" key="1">
    <citation type="submission" date="2016-09" db="EMBL/GenBank/DDBJ databases">
        <title>Desulfuribacillus arsenicus sp. nov., an obligately anaerobic, dissimilatory arsenic- and antimonate-reducing bacterium isolated from anoxic sediments.</title>
        <authorList>
            <person name="Abin C.A."/>
            <person name="Hollibaugh J.T."/>
        </authorList>
    </citation>
    <scope>NUCLEOTIDE SEQUENCE [LARGE SCALE GENOMIC DNA]</scope>
    <source>
        <strain evidence="2 3">MLFW-2</strain>
    </source>
</reference>
<evidence type="ECO:0000256" key="1">
    <source>
        <dbReference type="SAM" id="Phobius"/>
    </source>
</evidence>
<dbReference type="InterPro" id="IPR014198">
    <property type="entry name" value="Spore_III_AB"/>
</dbReference>
<feature type="transmembrane region" description="Helical" evidence="1">
    <location>
        <begin position="6"/>
        <end position="23"/>
    </location>
</feature>
<organism evidence="2 3">
    <name type="scientific">Desulfuribacillus stibiiarsenatis</name>
    <dbReference type="NCBI Taxonomy" id="1390249"/>
    <lineage>
        <taxon>Bacteria</taxon>
        <taxon>Bacillati</taxon>
        <taxon>Bacillota</taxon>
        <taxon>Desulfuribacillia</taxon>
        <taxon>Desulfuribacillales</taxon>
        <taxon>Desulfuribacillaceae</taxon>
        <taxon>Desulfuribacillus</taxon>
    </lineage>
</organism>
<dbReference type="EMBL" id="MJAT01000012">
    <property type="protein sequence ID" value="OEH85650.1"/>
    <property type="molecule type" value="Genomic_DNA"/>
</dbReference>
<name>A0A1E5L689_9FIRM</name>
<dbReference type="NCBIfam" id="TIGR02833">
    <property type="entry name" value="spore_III_AB"/>
    <property type="match status" value="1"/>
</dbReference>
<dbReference type="OrthoDB" id="1957909at2"/>
<accession>A0A1E5L689</accession>
<comment type="caution">
    <text evidence="2">The sequence shown here is derived from an EMBL/GenBank/DDBJ whole genome shotgun (WGS) entry which is preliminary data.</text>
</comment>
<evidence type="ECO:0000313" key="3">
    <source>
        <dbReference type="Proteomes" id="UP000095255"/>
    </source>
</evidence>
<evidence type="ECO:0000313" key="2">
    <source>
        <dbReference type="EMBL" id="OEH85650.1"/>
    </source>
</evidence>
<protein>
    <submittedName>
        <fullName evidence="2">Stage III sporulation protein AB</fullName>
    </submittedName>
</protein>
<keyword evidence="1" id="KW-1133">Transmembrane helix</keyword>
<dbReference type="PIRSF" id="PIRSF021435">
    <property type="entry name" value="SpoIIIAB"/>
    <property type="match status" value="1"/>
</dbReference>
<dbReference type="AlphaFoldDB" id="A0A1E5L689"/>
<dbReference type="Pfam" id="PF09548">
    <property type="entry name" value="Spore_III_AB"/>
    <property type="match status" value="1"/>
</dbReference>
<keyword evidence="3" id="KW-1185">Reference proteome</keyword>
<dbReference type="STRING" id="1390249.BHU72_02305"/>
<sequence>MVKTAAIILVIVSSTMIGFLFANRFGQRVKELRIIYSALKYLETEIIYGLTPIPIAFETIGSRIEKPIGEIFIQMSQALRPSDVTTAQVWLAAWRKSHGILSLRARDYDILYQLGHTLGQTDKENQMKHINMALTYLQSEEADARNDQQKHEKMYKYLGFLTGMMIVILMI</sequence>
<proteinExistence type="predicted"/>
<dbReference type="RefSeq" id="WP_069701734.1">
    <property type="nucleotide sequence ID" value="NZ_MJAT01000012.1"/>
</dbReference>
<gene>
    <name evidence="2" type="ORF">BHU72_02305</name>
</gene>
<dbReference type="Proteomes" id="UP000095255">
    <property type="component" value="Unassembled WGS sequence"/>
</dbReference>
<keyword evidence="1" id="KW-0812">Transmembrane</keyword>
<keyword evidence="1" id="KW-0472">Membrane</keyword>